<comment type="caution">
    <text evidence="2">The sequence shown here is derived from an EMBL/GenBank/DDBJ whole genome shotgun (WGS) entry which is preliminary data.</text>
</comment>
<evidence type="ECO:0000256" key="1">
    <source>
        <dbReference type="SAM" id="Coils"/>
    </source>
</evidence>
<gene>
    <name evidence="2" type="ORF">J4D97_20925</name>
</gene>
<reference evidence="2 3" key="1">
    <citation type="submission" date="2021-03" db="EMBL/GenBank/DDBJ databases">
        <authorList>
            <person name="Kim M.K."/>
        </authorList>
    </citation>
    <scope>NUCLEOTIDE SEQUENCE [LARGE SCALE GENOMIC DNA]</scope>
    <source>
        <strain evidence="2 3">BT507</strain>
    </source>
</reference>
<keyword evidence="1" id="KW-0175">Coiled coil</keyword>
<proteinExistence type="predicted"/>
<accession>A0ABS3THK4</accession>
<keyword evidence="3" id="KW-1185">Reference proteome</keyword>
<dbReference type="EMBL" id="JAGETX010000025">
    <property type="protein sequence ID" value="MBO3273127.1"/>
    <property type="molecule type" value="Genomic_DNA"/>
</dbReference>
<organism evidence="2 3">
    <name type="scientific">Hymenobacter defluvii</name>
    <dbReference type="NCBI Taxonomy" id="2054411"/>
    <lineage>
        <taxon>Bacteria</taxon>
        <taxon>Pseudomonadati</taxon>
        <taxon>Bacteroidota</taxon>
        <taxon>Cytophagia</taxon>
        <taxon>Cytophagales</taxon>
        <taxon>Hymenobacteraceae</taxon>
        <taxon>Hymenobacter</taxon>
    </lineage>
</organism>
<evidence type="ECO:0000313" key="3">
    <source>
        <dbReference type="Proteomes" id="UP000670527"/>
    </source>
</evidence>
<dbReference type="RefSeq" id="WP_208309273.1">
    <property type="nucleotide sequence ID" value="NZ_JAGETX010000025.1"/>
</dbReference>
<dbReference type="Proteomes" id="UP000670527">
    <property type="component" value="Unassembled WGS sequence"/>
</dbReference>
<protein>
    <submittedName>
        <fullName evidence="2">Uncharacterized protein</fullName>
    </submittedName>
</protein>
<name>A0ABS3THK4_9BACT</name>
<feature type="non-terminal residue" evidence="2">
    <location>
        <position position="1"/>
    </location>
</feature>
<evidence type="ECO:0000313" key="2">
    <source>
        <dbReference type="EMBL" id="MBO3273127.1"/>
    </source>
</evidence>
<feature type="coiled-coil region" evidence="1">
    <location>
        <begin position="134"/>
        <end position="190"/>
    </location>
</feature>
<sequence length="367" mass="41935">VYVKQMLKEERCLVCNQPTPEGSEGYNAILELLPTALEEQHEAPKFRLQSFFQRLYSDGLALKKPIKQSKKSIKVAFEKMNELKQSKALLEEELETQDREIRDVIRISGITNSADVINTMYGATSDISKYSADVATYTEKRRQKQIRLKEINDELNNLSQGEVPDYLVKRKELLQDLEELCKKVKSQKYQELVDALEETANSHYANINSPTGAFYGAIKFVKTVNGGYRPVIIDSNEREVGNLNTSLVSSLKLSIILATVSTNKQRNEASRYPLISDAPVSDFDIAKTKAFLKETANTFSQSIIIMKELLIEDPSRRDRYSPDADRLRELKDELADKKLNVYQLDMKDDATNKFRNELEVQIKKVDC</sequence>
<feature type="coiled-coil region" evidence="1">
    <location>
        <begin position="73"/>
        <end position="107"/>
    </location>
</feature>